<dbReference type="EMBL" id="VSSQ01032417">
    <property type="protein sequence ID" value="MPM83672.1"/>
    <property type="molecule type" value="Genomic_DNA"/>
</dbReference>
<evidence type="ECO:0000313" key="2">
    <source>
        <dbReference type="EMBL" id="MPM83672.1"/>
    </source>
</evidence>
<feature type="domain" description="GGDEF" evidence="1">
    <location>
        <begin position="1"/>
        <end position="56"/>
    </location>
</feature>
<reference evidence="2" key="1">
    <citation type="submission" date="2019-08" db="EMBL/GenBank/DDBJ databases">
        <authorList>
            <person name="Kucharzyk K."/>
            <person name="Murdoch R.W."/>
            <person name="Higgins S."/>
            <person name="Loffler F."/>
        </authorList>
    </citation>
    <scope>NUCLEOTIDE SEQUENCE</scope>
</reference>
<proteinExistence type="predicted"/>
<dbReference type="InterPro" id="IPR000160">
    <property type="entry name" value="GGDEF_dom"/>
</dbReference>
<gene>
    <name evidence="2" type="ORF">SDC9_130741</name>
</gene>
<dbReference type="InterPro" id="IPR035965">
    <property type="entry name" value="PAS-like_dom_sf"/>
</dbReference>
<protein>
    <recommendedName>
        <fullName evidence="1">GGDEF domain-containing protein</fullName>
    </recommendedName>
</protein>
<comment type="caution">
    <text evidence="2">The sequence shown here is derived from an EMBL/GenBank/DDBJ whole genome shotgun (WGS) entry which is preliminary data.</text>
</comment>
<organism evidence="2">
    <name type="scientific">bioreactor metagenome</name>
    <dbReference type="NCBI Taxonomy" id="1076179"/>
    <lineage>
        <taxon>unclassified sequences</taxon>
        <taxon>metagenomes</taxon>
        <taxon>ecological metagenomes</taxon>
    </lineage>
</organism>
<sequence>MSILRFKVDGISISCSIGACMYPEYGNDYQILYHNADIALLISKFLGKNQYLLFDKNSVLPSHTLFRCMDKLLDEVSEAIIVCDAENYNLLYINELGCKIADKYKKDCLGQECYKVLWNRDKACEHCINVSNLTNSYCSYETDKFAIK</sequence>
<dbReference type="SUPFAM" id="SSF55785">
    <property type="entry name" value="PYP-like sensor domain (PAS domain)"/>
    <property type="match status" value="1"/>
</dbReference>
<dbReference type="PROSITE" id="PS51257">
    <property type="entry name" value="PROKAR_LIPOPROTEIN"/>
    <property type="match status" value="1"/>
</dbReference>
<dbReference type="InterPro" id="IPR043128">
    <property type="entry name" value="Rev_trsase/Diguanyl_cyclase"/>
</dbReference>
<evidence type="ECO:0000259" key="1">
    <source>
        <dbReference type="PROSITE" id="PS50887"/>
    </source>
</evidence>
<dbReference type="PROSITE" id="PS50887">
    <property type="entry name" value="GGDEF"/>
    <property type="match status" value="1"/>
</dbReference>
<dbReference type="Gene3D" id="3.30.70.270">
    <property type="match status" value="1"/>
</dbReference>
<dbReference type="AlphaFoldDB" id="A0A645D4W1"/>
<accession>A0A645D4W1</accession>
<dbReference type="SUPFAM" id="SSF55073">
    <property type="entry name" value="Nucleotide cyclase"/>
    <property type="match status" value="1"/>
</dbReference>
<name>A0A645D4W1_9ZZZZ</name>
<dbReference type="InterPro" id="IPR029787">
    <property type="entry name" value="Nucleotide_cyclase"/>
</dbReference>